<keyword evidence="4" id="KW-1185">Reference proteome</keyword>
<dbReference type="EMBL" id="JAAAIM010001863">
    <property type="protein sequence ID" value="KAG0275351.1"/>
    <property type="molecule type" value="Genomic_DNA"/>
</dbReference>
<evidence type="ECO:0000313" key="3">
    <source>
        <dbReference type="EMBL" id="KAG0275351.1"/>
    </source>
</evidence>
<protein>
    <submittedName>
        <fullName evidence="3">Uncharacterized protein</fullName>
    </submittedName>
</protein>
<feature type="coiled-coil region" evidence="1">
    <location>
        <begin position="90"/>
        <end position="117"/>
    </location>
</feature>
<proteinExistence type="predicted"/>
<feature type="region of interest" description="Disordered" evidence="2">
    <location>
        <begin position="1"/>
        <end position="62"/>
    </location>
</feature>
<evidence type="ECO:0000256" key="2">
    <source>
        <dbReference type="SAM" id="MobiDB-lite"/>
    </source>
</evidence>
<feature type="compositionally biased region" description="Low complexity" evidence="2">
    <location>
        <begin position="33"/>
        <end position="62"/>
    </location>
</feature>
<feature type="non-terminal residue" evidence="3">
    <location>
        <position position="1"/>
    </location>
</feature>
<accession>A0ABQ7JJ57</accession>
<name>A0ABQ7JJ57_9FUNG</name>
<keyword evidence="1" id="KW-0175">Coiled coil</keyword>
<reference evidence="3 4" key="1">
    <citation type="journal article" date="2020" name="Fungal Divers.">
        <title>Resolving the Mortierellaceae phylogeny through synthesis of multi-gene phylogenetics and phylogenomics.</title>
        <authorList>
            <person name="Vandepol N."/>
            <person name="Liber J."/>
            <person name="Desiro A."/>
            <person name="Na H."/>
            <person name="Kennedy M."/>
            <person name="Barry K."/>
            <person name="Grigoriev I.V."/>
            <person name="Miller A.N."/>
            <person name="O'Donnell K."/>
            <person name="Stajich J.E."/>
            <person name="Bonito G."/>
        </authorList>
    </citation>
    <scope>NUCLEOTIDE SEQUENCE [LARGE SCALE GENOMIC DNA]</scope>
    <source>
        <strain evidence="3 4">AD045</strain>
    </source>
</reference>
<gene>
    <name evidence="3" type="ORF">BGZ96_003823</name>
</gene>
<evidence type="ECO:0000256" key="1">
    <source>
        <dbReference type="SAM" id="Coils"/>
    </source>
</evidence>
<dbReference type="Proteomes" id="UP001194696">
    <property type="component" value="Unassembled WGS sequence"/>
</dbReference>
<comment type="caution">
    <text evidence="3">The sequence shown here is derived from an EMBL/GenBank/DDBJ whole genome shotgun (WGS) entry which is preliminary data.</text>
</comment>
<organism evidence="3 4">
    <name type="scientific">Linnemannia gamsii</name>
    <dbReference type="NCBI Taxonomy" id="64522"/>
    <lineage>
        <taxon>Eukaryota</taxon>
        <taxon>Fungi</taxon>
        <taxon>Fungi incertae sedis</taxon>
        <taxon>Mucoromycota</taxon>
        <taxon>Mortierellomycotina</taxon>
        <taxon>Mortierellomycetes</taxon>
        <taxon>Mortierellales</taxon>
        <taxon>Mortierellaceae</taxon>
        <taxon>Linnemannia</taxon>
    </lineage>
</organism>
<sequence length="229" mass="24716">STPAYLNNPPHHHHHNSTNIPPSSGPREPVALSTPTSTPTSAATSTPTSAATSAAASATASSGRCLVEAQRRLPSHKTFSDTDIAIQQFLDRLITKYQQQQQSKKQLEDQMATVAVESAKESSGVNINASTIFVTDLVPAPPLTDDSVKKSLSKMFQERQKEQLAGFMAKMACHLLYSNHNKPELLEPTQELEGYCAYAMDAVIANAIVMDPAEMSAFTKLMAADSELE</sequence>
<evidence type="ECO:0000313" key="4">
    <source>
        <dbReference type="Proteomes" id="UP001194696"/>
    </source>
</evidence>